<evidence type="ECO:0000256" key="3">
    <source>
        <dbReference type="ARBA" id="ARBA00005985"/>
    </source>
</evidence>
<dbReference type="PANTHER" id="PTHR11048:SF28">
    <property type="entry name" value="4-HYDROXYBENZOATE POLYPRENYLTRANSFERASE, MITOCHONDRIAL"/>
    <property type="match status" value="1"/>
</dbReference>
<dbReference type="PANTHER" id="PTHR11048">
    <property type="entry name" value="PRENYLTRANSFERASES"/>
    <property type="match status" value="1"/>
</dbReference>
<evidence type="ECO:0000256" key="7">
    <source>
        <dbReference type="ARBA" id="ARBA00022688"/>
    </source>
</evidence>
<feature type="transmembrane region" description="Helical" evidence="12">
    <location>
        <begin position="164"/>
        <end position="180"/>
    </location>
</feature>
<dbReference type="FunFam" id="1.10.357.140:FF:000002">
    <property type="entry name" value="4-hydroxybenzoate octaprenyltransferase"/>
    <property type="match status" value="1"/>
</dbReference>
<evidence type="ECO:0000256" key="6">
    <source>
        <dbReference type="ARBA" id="ARBA00022679"/>
    </source>
</evidence>
<feature type="transmembrane region" description="Helical" evidence="12">
    <location>
        <begin position="141"/>
        <end position="158"/>
    </location>
</feature>
<gene>
    <name evidence="12" type="primary">ubiA</name>
    <name evidence="14" type="ORF">F0M18_11670</name>
</gene>
<comment type="function">
    <text evidence="12">Catalyzes the prenylation of para-hydroxybenzoate (PHB) with an all-trans polyprenyl group. Mediates the second step in the final reaction sequence of ubiquinone-8 (UQ-8) biosynthesis, which is the condensation of the polyisoprenoid side chain with PHB, generating the first membrane-bound Q intermediate 3-octaprenyl-4-hydroxybenzoate.</text>
</comment>
<dbReference type="InterPro" id="IPR000537">
    <property type="entry name" value="UbiA_prenyltransferase"/>
</dbReference>
<reference evidence="14 15" key="1">
    <citation type="submission" date="2019-09" db="EMBL/GenBank/DDBJ databases">
        <authorList>
            <person name="Chen X.-Y."/>
        </authorList>
    </citation>
    <scope>NUCLEOTIDE SEQUENCE [LARGE SCALE GENOMIC DNA]</scope>
    <source>
        <strain evidence="14 15">NY5</strain>
    </source>
</reference>
<feature type="transmembrane region" description="Helical" evidence="12">
    <location>
        <begin position="210"/>
        <end position="229"/>
    </location>
</feature>
<dbReference type="InterPro" id="IPR039653">
    <property type="entry name" value="Prenyltransferase"/>
</dbReference>
<evidence type="ECO:0000256" key="13">
    <source>
        <dbReference type="NCBIfam" id="TIGR01474"/>
    </source>
</evidence>
<dbReference type="GO" id="GO:0008412">
    <property type="term" value="F:4-hydroxybenzoate polyprenyltransferase activity"/>
    <property type="evidence" value="ECO:0007669"/>
    <property type="project" value="UniProtKB-UniRule"/>
</dbReference>
<dbReference type="Proteomes" id="UP000323708">
    <property type="component" value="Unassembled WGS sequence"/>
</dbReference>
<dbReference type="Gene3D" id="1.10.357.140">
    <property type="entry name" value="UbiA prenyltransferase"/>
    <property type="match status" value="1"/>
</dbReference>
<dbReference type="InterPro" id="IPR006370">
    <property type="entry name" value="HB_polyprenyltransferase-like"/>
</dbReference>
<feature type="transmembrane region" description="Helical" evidence="12">
    <location>
        <begin position="235"/>
        <end position="254"/>
    </location>
</feature>
<comment type="similarity">
    <text evidence="3 12">Belongs to the UbiA prenyltransferase family.</text>
</comment>
<evidence type="ECO:0000256" key="10">
    <source>
        <dbReference type="ARBA" id="ARBA00022989"/>
    </source>
</evidence>
<dbReference type="HAMAP" id="MF_01635">
    <property type="entry name" value="UbiA"/>
    <property type="match status" value="1"/>
</dbReference>
<comment type="pathway">
    <text evidence="12">Cofactor biosynthesis; ubiquinone biosynthesis.</text>
</comment>
<evidence type="ECO:0000256" key="12">
    <source>
        <dbReference type="HAMAP-Rule" id="MF_01635"/>
    </source>
</evidence>
<evidence type="ECO:0000256" key="4">
    <source>
        <dbReference type="ARBA" id="ARBA00022475"/>
    </source>
</evidence>
<comment type="subcellular location">
    <subcellularLocation>
        <location evidence="12">Cell inner membrane</location>
        <topology evidence="12">Multi-pass membrane protein</topology>
    </subcellularLocation>
    <subcellularLocation>
        <location evidence="2">Membrane</location>
        <topology evidence="2">Multi-pass membrane protein</topology>
    </subcellularLocation>
</comment>
<keyword evidence="11 12" id="KW-0472">Membrane</keyword>
<dbReference type="GO" id="GO:0006744">
    <property type="term" value="P:ubiquinone biosynthetic process"/>
    <property type="evidence" value="ECO:0007669"/>
    <property type="project" value="UniProtKB-UniRule"/>
</dbReference>
<keyword evidence="7 12" id="KW-0831">Ubiquinone biosynthesis</keyword>
<dbReference type="RefSeq" id="WP_149611622.1">
    <property type="nucleotide sequence ID" value="NZ_VTUX01000005.1"/>
</dbReference>
<keyword evidence="8 12" id="KW-0812">Transmembrane</keyword>
<comment type="catalytic activity">
    <reaction evidence="12">
        <text>all-trans-octaprenyl diphosphate + 4-hydroxybenzoate = 4-hydroxy-3-(all-trans-octaprenyl)benzoate + diphosphate</text>
        <dbReference type="Rhea" id="RHEA:27782"/>
        <dbReference type="ChEBI" id="CHEBI:1617"/>
        <dbReference type="ChEBI" id="CHEBI:17879"/>
        <dbReference type="ChEBI" id="CHEBI:33019"/>
        <dbReference type="ChEBI" id="CHEBI:57711"/>
        <dbReference type="EC" id="2.5.1.39"/>
    </reaction>
</comment>
<protein>
    <recommendedName>
        <fullName evidence="12 13">4-hydroxybenzoate octaprenyltransferase</fullName>
        <ecNumber evidence="12 13">2.5.1.39</ecNumber>
    </recommendedName>
    <alternativeName>
        <fullName evidence="12">4-HB polyprenyltransferase</fullName>
    </alternativeName>
</protein>
<evidence type="ECO:0000256" key="8">
    <source>
        <dbReference type="ARBA" id="ARBA00022692"/>
    </source>
</evidence>
<organism evidence="14 15">
    <name type="scientific">Pseudohalioglobus sediminis</name>
    <dbReference type="NCBI Taxonomy" id="2606449"/>
    <lineage>
        <taxon>Bacteria</taxon>
        <taxon>Pseudomonadati</taxon>
        <taxon>Pseudomonadota</taxon>
        <taxon>Gammaproteobacteria</taxon>
        <taxon>Cellvibrionales</taxon>
        <taxon>Halieaceae</taxon>
        <taxon>Pseudohalioglobus</taxon>
    </lineage>
</organism>
<dbReference type="UniPathway" id="UPA00232"/>
<name>A0A5B0WU99_9GAMM</name>
<feature type="transmembrane region" description="Helical" evidence="12">
    <location>
        <begin position="266"/>
        <end position="285"/>
    </location>
</feature>
<keyword evidence="6 12" id="KW-0808">Transferase</keyword>
<evidence type="ECO:0000256" key="11">
    <source>
        <dbReference type="ARBA" id="ARBA00023136"/>
    </source>
</evidence>
<dbReference type="NCBIfam" id="TIGR01474">
    <property type="entry name" value="ubiA_proteo"/>
    <property type="match status" value="1"/>
</dbReference>
<evidence type="ECO:0000313" key="14">
    <source>
        <dbReference type="EMBL" id="KAA1190466.1"/>
    </source>
</evidence>
<dbReference type="InterPro" id="IPR044878">
    <property type="entry name" value="UbiA_sf"/>
</dbReference>
<dbReference type="FunFam" id="1.20.120.1780:FF:000001">
    <property type="entry name" value="4-hydroxybenzoate octaprenyltransferase"/>
    <property type="match status" value="1"/>
</dbReference>
<comment type="caution">
    <text evidence="14">The sequence shown here is derived from an EMBL/GenBank/DDBJ whole genome shotgun (WGS) entry which is preliminary data.</text>
</comment>
<accession>A0A5B0WU99</accession>
<dbReference type="EMBL" id="VTUX01000005">
    <property type="protein sequence ID" value="KAA1190466.1"/>
    <property type="molecule type" value="Genomic_DNA"/>
</dbReference>
<evidence type="ECO:0000256" key="1">
    <source>
        <dbReference type="ARBA" id="ARBA00001946"/>
    </source>
</evidence>
<evidence type="ECO:0000313" key="15">
    <source>
        <dbReference type="Proteomes" id="UP000323708"/>
    </source>
</evidence>
<feature type="transmembrane region" description="Helical" evidence="12">
    <location>
        <begin position="20"/>
        <end position="39"/>
    </location>
</feature>
<dbReference type="AlphaFoldDB" id="A0A5B0WU99"/>
<keyword evidence="4 12" id="KW-1003">Cell membrane</keyword>
<comment type="cofactor">
    <cofactor evidence="1 12">
        <name>Mg(2+)</name>
        <dbReference type="ChEBI" id="CHEBI:18420"/>
    </cofactor>
</comment>
<evidence type="ECO:0000256" key="5">
    <source>
        <dbReference type="ARBA" id="ARBA00022519"/>
    </source>
</evidence>
<keyword evidence="10 12" id="KW-1133">Transmembrane helix</keyword>
<keyword evidence="9 12" id="KW-0460">Magnesium</keyword>
<evidence type="ECO:0000256" key="2">
    <source>
        <dbReference type="ARBA" id="ARBA00004141"/>
    </source>
</evidence>
<proteinExistence type="inferred from homology"/>
<evidence type="ECO:0000256" key="9">
    <source>
        <dbReference type="ARBA" id="ARBA00022842"/>
    </source>
</evidence>
<dbReference type="Gene3D" id="1.20.120.1780">
    <property type="entry name" value="UbiA prenyltransferase"/>
    <property type="match status" value="1"/>
</dbReference>
<dbReference type="EC" id="2.5.1.39" evidence="12 13"/>
<dbReference type="Pfam" id="PF01040">
    <property type="entry name" value="UbiA"/>
    <property type="match status" value="1"/>
</dbReference>
<keyword evidence="5 12" id="KW-0997">Cell inner membrane</keyword>
<dbReference type="CDD" id="cd13959">
    <property type="entry name" value="PT_UbiA_COQ2"/>
    <property type="match status" value="1"/>
</dbReference>
<keyword evidence="15" id="KW-1185">Reference proteome</keyword>
<dbReference type="GO" id="GO:0005886">
    <property type="term" value="C:plasma membrane"/>
    <property type="evidence" value="ECO:0007669"/>
    <property type="project" value="UniProtKB-SubCell"/>
</dbReference>
<sequence length="286" mass="31469">MSGDSKFNALLQLMRFDKPIGTLLLLWPTLWALWIAAGGMPDLDLLFIFCLGTLLMRSAGCVVNDLADRHWDGEVNRTSGRPLVTGAVSVQEARLLFLALLIAAFMLVLLTNPLTIKLSFAAVALASTYPFMKRFTHMPQLVLGAAFSWGIPMAFAAQTGELPAALWLIYGGNLLWTVAYDTKYAMVDREDDLVVGIKSSAILFGRHDRLIVGILQLAFLGLMVVAGFAFELGHFYYLGLIAAAGLCVYHQYLIRERDPTACFKAFLHNNWVGAVIFLGVVLDYAS</sequence>